<dbReference type="Pfam" id="PF13456">
    <property type="entry name" value="RVT_3"/>
    <property type="match status" value="1"/>
</dbReference>
<dbReference type="Proteomes" id="UP000265520">
    <property type="component" value="Unassembled WGS sequence"/>
</dbReference>
<proteinExistence type="predicted"/>
<dbReference type="GO" id="GO:0003676">
    <property type="term" value="F:nucleic acid binding"/>
    <property type="evidence" value="ECO:0007669"/>
    <property type="project" value="InterPro"/>
</dbReference>
<reference evidence="2 3" key="1">
    <citation type="journal article" date="2018" name="Front. Plant Sci.">
        <title>Red Clover (Trifolium pratense) and Zigzag Clover (T. medium) - A Picture of Genomic Similarities and Differences.</title>
        <authorList>
            <person name="Dluhosova J."/>
            <person name="Istvanek J."/>
            <person name="Nedelnik J."/>
            <person name="Repkova J."/>
        </authorList>
    </citation>
    <scope>NUCLEOTIDE SEQUENCE [LARGE SCALE GENOMIC DNA]</scope>
    <source>
        <strain evidence="3">cv. 10/8</strain>
        <tissue evidence="2">Leaf</tissue>
    </source>
</reference>
<evidence type="ECO:0000259" key="1">
    <source>
        <dbReference type="Pfam" id="PF13456"/>
    </source>
</evidence>
<accession>A0A392SVJ8</accession>
<dbReference type="AlphaFoldDB" id="A0A392SVJ8"/>
<dbReference type="EMBL" id="LXQA010453976">
    <property type="protein sequence ID" value="MCI52861.1"/>
    <property type="molecule type" value="Genomic_DNA"/>
</dbReference>
<evidence type="ECO:0000313" key="3">
    <source>
        <dbReference type="Proteomes" id="UP000265520"/>
    </source>
</evidence>
<feature type="domain" description="RNase H type-1" evidence="1">
    <location>
        <begin position="2"/>
        <end position="57"/>
    </location>
</feature>
<keyword evidence="3" id="KW-1185">Reference proteome</keyword>
<sequence length="68" mass="7783">MDSSTIVSALSKCRYNRSYWGRIARRCGGIIDRDSRVSIGWVRRTGNRAAHTLANWAIVEPNKTWTDE</sequence>
<protein>
    <recommendedName>
        <fullName evidence="1">RNase H type-1 domain-containing protein</fullName>
    </recommendedName>
</protein>
<comment type="caution">
    <text evidence="2">The sequence shown here is derived from an EMBL/GenBank/DDBJ whole genome shotgun (WGS) entry which is preliminary data.</text>
</comment>
<organism evidence="2 3">
    <name type="scientific">Trifolium medium</name>
    <dbReference type="NCBI Taxonomy" id="97028"/>
    <lineage>
        <taxon>Eukaryota</taxon>
        <taxon>Viridiplantae</taxon>
        <taxon>Streptophyta</taxon>
        <taxon>Embryophyta</taxon>
        <taxon>Tracheophyta</taxon>
        <taxon>Spermatophyta</taxon>
        <taxon>Magnoliopsida</taxon>
        <taxon>eudicotyledons</taxon>
        <taxon>Gunneridae</taxon>
        <taxon>Pentapetalae</taxon>
        <taxon>rosids</taxon>
        <taxon>fabids</taxon>
        <taxon>Fabales</taxon>
        <taxon>Fabaceae</taxon>
        <taxon>Papilionoideae</taxon>
        <taxon>50 kb inversion clade</taxon>
        <taxon>NPAAA clade</taxon>
        <taxon>Hologalegina</taxon>
        <taxon>IRL clade</taxon>
        <taxon>Trifolieae</taxon>
        <taxon>Trifolium</taxon>
    </lineage>
</organism>
<feature type="non-terminal residue" evidence="2">
    <location>
        <position position="68"/>
    </location>
</feature>
<evidence type="ECO:0000313" key="2">
    <source>
        <dbReference type="EMBL" id="MCI52861.1"/>
    </source>
</evidence>
<name>A0A392SVJ8_9FABA</name>
<dbReference type="InterPro" id="IPR002156">
    <property type="entry name" value="RNaseH_domain"/>
</dbReference>
<dbReference type="GO" id="GO:0004523">
    <property type="term" value="F:RNA-DNA hybrid ribonuclease activity"/>
    <property type="evidence" value="ECO:0007669"/>
    <property type="project" value="InterPro"/>
</dbReference>